<dbReference type="SUPFAM" id="SSF52402">
    <property type="entry name" value="Adenine nucleotide alpha hydrolases-like"/>
    <property type="match status" value="1"/>
</dbReference>
<keyword evidence="4" id="KW-0963">Cytoplasm</keyword>
<dbReference type="GO" id="GO:0005737">
    <property type="term" value="C:cytoplasm"/>
    <property type="evidence" value="ECO:0007669"/>
    <property type="project" value="UniProtKB-SubCell"/>
</dbReference>
<feature type="binding site" evidence="4">
    <location>
        <position position="254"/>
    </location>
    <ligand>
        <name>[4Fe-4S] cluster</name>
        <dbReference type="ChEBI" id="CHEBI:49883"/>
    </ligand>
</feature>
<sequence length="373" mass="40563">MPELQLLDSLHNGPRFSVTTPLEEVEAAAATTDVLVLEFDAFRDGRGFSLASVLRERGYTGRLIAAGKVLPDQARHLRRTGFDAVELNPGADQATWRRMDGAFSAAYQDAVDPELTIWERRAAARAAPNAELPIAPTEAELEALADRLNTELESADAVTILKAALDPSLGLKAAAISSFGAESAALLHLIAKEDAALPVVFLETGQHFFQTLQYRKQLTESLGLSDVRLVTPDAAEKADLDARDDLWKTDADACCDLRKTRPLARATVGFTALITGRKRHQNATRAALKPFEVLDGVLRVNPLADWAAEDIEDHLTAHALPRHPLVEQGYLSIGCHTCTRPVQEGEDARAGRWSGMDKTECGIHLGRREPIAA</sequence>
<keyword evidence="2 4" id="KW-0560">Oxidoreductase</keyword>
<dbReference type="Pfam" id="PF06073">
    <property type="entry name" value="DUF934"/>
    <property type="match status" value="1"/>
</dbReference>
<dbReference type="InterPro" id="IPR014729">
    <property type="entry name" value="Rossmann-like_a/b/a_fold"/>
</dbReference>
<comment type="cofactor">
    <cofactor evidence="4">
        <name>[4Fe-4S] cluster</name>
        <dbReference type="ChEBI" id="CHEBI:49883"/>
    </cofactor>
    <text evidence="4">Binds 1 [4Fe-4S] cluster per subunit.</text>
</comment>
<protein>
    <recommendedName>
        <fullName evidence="4">Adenosine 5'-phosphosulfate reductase</fullName>
        <shortName evidence="4">APS reductase</shortName>
        <ecNumber evidence="4">1.8.4.10</ecNumber>
    </recommendedName>
    <alternativeName>
        <fullName evidence="4">5'-adenylylsulfate reductase</fullName>
    </alternativeName>
    <alternativeName>
        <fullName evidence="4">Thioredoxin-dependent 5'-adenylylsulfate reductase</fullName>
    </alternativeName>
</protein>
<dbReference type="AlphaFoldDB" id="A0A975GVX5"/>
<feature type="binding site" evidence="4">
    <location>
        <position position="338"/>
    </location>
    <ligand>
        <name>[4Fe-4S] cluster</name>
        <dbReference type="ChEBI" id="CHEBI:49883"/>
    </ligand>
</feature>
<organism evidence="6 7">
    <name type="scientific">Brevundimonas goettingensis</name>
    <dbReference type="NCBI Taxonomy" id="2774190"/>
    <lineage>
        <taxon>Bacteria</taxon>
        <taxon>Pseudomonadati</taxon>
        <taxon>Pseudomonadota</taxon>
        <taxon>Alphaproteobacteria</taxon>
        <taxon>Caulobacterales</taxon>
        <taxon>Caulobacteraceae</taxon>
        <taxon>Brevundimonas</taxon>
    </lineage>
</organism>
<feature type="binding site" evidence="4">
    <location>
        <position position="335"/>
    </location>
    <ligand>
        <name>[4Fe-4S] cluster</name>
        <dbReference type="ChEBI" id="CHEBI:49883"/>
    </ligand>
</feature>
<feature type="binding site" evidence="4">
    <location>
        <position position="255"/>
    </location>
    <ligand>
        <name>[4Fe-4S] cluster</name>
        <dbReference type="ChEBI" id="CHEBI:49883"/>
    </ligand>
</feature>
<evidence type="ECO:0000313" key="7">
    <source>
        <dbReference type="Proteomes" id="UP000663918"/>
    </source>
</evidence>
<comment type="pathway">
    <text evidence="3 4">Sulfur metabolism; hydrogen sulfide biosynthesis; sulfite from sulfate.</text>
</comment>
<dbReference type="RefSeq" id="WP_207871267.1">
    <property type="nucleotide sequence ID" value="NZ_CP062222.1"/>
</dbReference>
<dbReference type="HAMAP" id="MF_00063">
    <property type="entry name" value="CysH"/>
    <property type="match status" value="1"/>
</dbReference>
<dbReference type="NCBIfam" id="NF002537">
    <property type="entry name" value="PRK02090.1"/>
    <property type="match status" value="1"/>
</dbReference>
<evidence type="ECO:0000256" key="3">
    <source>
        <dbReference type="ARBA" id="ARBA00024327"/>
    </source>
</evidence>
<dbReference type="InterPro" id="IPR004511">
    <property type="entry name" value="PAPS/APS_Rdtase"/>
</dbReference>
<keyword evidence="7" id="KW-1185">Reference proteome</keyword>
<dbReference type="Pfam" id="PF01507">
    <property type="entry name" value="PAPS_reduct"/>
    <property type="match status" value="1"/>
</dbReference>
<dbReference type="PANTHER" id="PTHR46509:SF1">
    <property type="entry name" value="PHOSPHOADENOSINE PHOSPHOSULFATE REDUCTASE"/>
    <property type="match status" value="1"/>
</dbReference>
<dbReference type="GO" id="GO:0046872">
    <property type="term" value="F:metal ion binding"/>
    <property type="evidence" value="ECO:0007669"/>
    <property type="project" value="UniProtKB-KW"/>
</dbReference>
<dbReference type="GO" id="GO:0019379">
    <property type="term" value="P:sulfate assimilation, phosphoadenylyl sulfate reduction by phosphoadenylyl-sulfate reductase (thioredoxin)"/>
    <property type="evidence" value="ECO:0007669"/>
    <property type="project" value="UniProtKB-UniRule"/>
</dbReference>
<dbReference type="EC" id="1.8.4.10" evidence="4"/>
<accession>A0A975GVX5</accession>
<keyword evidence="4" id="KW-0479">Metal-binding</keyword>
<feature type="active site" description="Nucleophile; cysteine thiosulfonate intermediate" evidence="4">
    <location>
        <position position="361"/>
    </location>
</feature>
<keyword evidence="4" id="KW-0411">Iron-sulfur</keyword>
<dbReference type="GO" id="GO:0070814">
    <property type="term" value="P:hydrogen sulfide biosynthetic process"/>
    <property type="evidence" value="ECO:0007669"/>
    <property type="project" value="UniProtKB-UniRule"/>
</dbReference>
<evidence type="ECO:0000256" key="2">
    <source>
        <dbReference type="ARBA" id="ARBA00023002"/>
    </source>
</evidence>
<dbReference type="GO" id="GO:0043866">
    <property type="term" value="F:adenylyl-sulfate reductase (thioredoxin) activity"/>
    <property type="evidence" value="ECO:0007669"/>
    <property type="project" value="UniProtKB-EC"/>
</dbReference>
<comment type="function">
    <text evidence="4">Catalyzes the formation of sulfite from adenosine 5'-phosphosulfate (APS) using thioredoxin as an electron donor.</text>
</comment>
<proteinExistence type="inferred from homology"/>
<evidence type="ECO:0000256" key="4">
    <source>
        <dbReference type="HAMAP-Rule" id="MF_00063"/>
    </source>
</evidence>
<keyword evidence="4" id="KW-0408">Iron</keyword>
<evidence type="ECO:0000256" key="1">
    <source>
        <dbReference type="ARBA" id="ARBA00009732"/>
    </source>
</evidence>
<evidence type="ECO:0000259" key="5">
    <source>
        <dbReference type="Pfam" id="PF01507"/>
    </source>
</evidence>
<gene>
    <name evidence="4" type="primary">cysH</name>
    <name evidence="6" type="ORF">IFJ75_03385</name>
</gene>
<name>A0A975GVX5_9CAUL</name>
<comment type="subcellular location">
    <subcellularLocation>
        <location evidence="4">Cytoplasm</location>
    </subcellularLocation>
</comment>
<feature type="domain" description="Phosphoadenosine phosphosulphate reductase" evidence="5">
    <location>
        <begin position="175"/>
        <end position="341"/>
    </location>
</feature>
<reference evidence="6" key="1">
    <citation type="submission" date="2020-09" db="EMBL/GenBank/DDBJ databases">
        <title>Brevundimonas sp. LVF2 isolated from a puddle in Goettingen, Germany.</title>
        <authorList>
            <person name="Friedrich I."/>
            <person name="Klassen A."/>
            <person name="Hannes N."/>
            <person name="Schneider D."/>
            <person name="Hertel R."/>
            <person name="Daniel R."/>
        </authorList>
    </citation>
    <scope>NUCLEOTIDE SEQUENCE</scope>
    <source>
        <strain evidence="6">LVF2</strain>
    </source>
</reference>
<dbReference type="GO" id="GO:0051539">
    <property type="term" value="F:4 iron, 4 sulfur cluster binding"/>
    <property type="evidence" value="ECO:0007669"/>
    <property type="project" value="UniProtKB-UniRule"/>
</dbReference>
<dbReference type="EMBL" id="CP062222">
    <property type="protein sequence ID" value="QTC91976.1"/>
    <property type="molecule type" value="Genomic_DNA"/>
</dbReference>
<dbReference type="Gene3D" id="3.40.50.620">
    <property type="entry name" value="HUPs"/>
    <property type="match status" value="1"/>
</dbReference>
<dbReference type="Proteomes" id="UP000663918">
    <property type="component" value="Chromosome"/>
</dbReference>
<evidence type="ECO:0000313" key="6">
    <source>
        <dbReference type="EMBL" id="QTC91976.1"/>
    </source>
</evidence>
<dbReference type="InterPro" id="IPR008318">
    <property type="entry name" value="UCP030820"/>
</dbReference>
<dbReference type="KEGG" id="bgoe:IFJ75_03385"/>
<dbReference type="GO" id="GO:0004604">
    <property type="term" value="F:phosphoadenylyl-sulfate reductase (thioredoxin) activity"/>
    <property type="evidence" value="ECO:0007669"/>
    <property type="project" value="UniProtKB-UniRule"/>
</dbReference>
<comment type="catalytic activity">
    <reaction evidence="4">
        <text>[thioredoxin]-disulfide + sulfite + AMP + 2 H(+) = adenosine 5'-phosphosulfate + [thioredoxin]-dithiol</text>
        <dbReference type="Rhea" id="RHEA:21976"/>
        <dbReference type="Rhea" id="RHEA-COMP:10698"/>
        <dbReference type="Rhea" id="RHEA-COMP:10700"/>
        <dbReference type="ChEBI" id="CHEBI:15378"/>
        <dbReference type="ChEBI" id="CHEBI:17359"/>
        <dbReference type="ChEBI" id="CHEBI:29950"/>
        <dbReference type="ChEBI" id="CHEBI:50058"/>
        <dbReference type="ChEBI" id="CHEBI:58243"/>
        <dbReference type="ChEBI" id="CHEBI:456215"/>
        <dbReference type="EC" id="1.8.4.10"/>
    </reaction>
</comment>
<comment type="similarity">
    <text evidence="1 4">Belongs to the PAPS reductase family. CysH subfamily.</text>
</comment>
<dbReference type="NCBIfam" id="TIGR00434">
    <property type="entry name" value="cysH"/>
    <property type="match status" value="1"/>
</dbReference>
<dbReference type="InterPro" id="IPR002500">
    <property type="entry name" value="PAPS_reduct_dom"/>
</dbReference>
<dbReference type="PANTHER" id="PTHR46509">
    <property type="entry name" value="PHOSPHOADENOSINE PHOSPHOSULFATE REDUCTASE"/>
    <property type="match status" value="1"/>
</dbReference>